<keyword evidence="1" id="KW-0805">Transcription regulation</keyword>
<evidence type="ECO:0000256" key="1">
    <source>
        <dbReference type="ARBA" id="ARBA00023015"/>
    </source>
</evidence>
<sequence>MHAGVSETIQPGKLYEGECQVFKEHVRLCLSLDASGFVIERELKQRDGTIFNQVVPIDRAADLFDFAAADPYEPKLQRIYEALRRHYVEAAASELPSIDHGDPIHAIGELAACRSEGQLLFKARAIVAALGGTQFVYQWLRFDGDNSATGDAVETRYLAGCRPAWLQQYLARLWYMNDAWIVYARNNVAPAVTSQINLHREDHWLRTEAKTHGFVSGIVLPAHINRGLIGMLQVSNDIAAPAGEQTLWDNRILLRALSAALLDWQVSHLRKTAEFAYHLTADETIVLKTLRYGAMRATLPSSSASRSILCISRSISASIEKSAYRESTKRLRKQLWLGCSTRFGSLREPCGGARQIRSGNAFRRKCRRRIAYQSQPLNSPPAFRDTAVKCRNPAACPPRIVIDCARFHDQVFFRGAFVGVVSGRVFERSSRERSRWRWFCFARPALDAQRHNP</sequence>
<dbReference type="SUPFAM" id="SSF75516">
    <property type="entry name" value="Pheromone-binding domain of LuxR-like quorum-sensing transcription factors"/>
    <property type="match status" value="1"/>
</dbReference>
<proteinExistence type="predicted"/>
<dbReference type="InterPro" id="IPR005143">
    <property type="entry name" value="TF_LuxR_autoind-bd_dom"/>
</dbReference>
<name>A0A1I3D4N1_9BURK</name>
<evidence type="ECO:0000256" key="3">
    <source>
        <dbReference type="ARBA" id="ARBA00023163"/>
    </source>
</evidence>
<evidence type="ECO:0000313" key="5">
    <source>
        <dbReference type="EMBL" id="SFH81704.1"/>
    </source>
</evidence>
<feature type="domain" description="Transcription factor LuxR-like autoinducer-binding" evidence="4">
    <location>
        <begin position="150"/>
        <end position="258"/>
    </location>
</feature>
<dbReference type="Gene3D" id="3.30.450.80">
    <property type="entry name" value="Transcription factor LuxR-like, autoinducer-binding domain"/>
    <property type="match status" value="1"/>
</dbReference>
<dbReference type="RefSeq" id="WP_245811274.1">
    <property type="nucleotide sequence ID" value="NZ_CP041743.1"/>
</dbReference>
<dbReference type="STRING" id="420953.SAMN05192543_101111"/>
<reference evidence="5 6" key="1">
    <citation type="submission" date="2016-10" db="EMBL/GenBank/DDBJ databases">
        <authorList>
            <person name="de Groot N.N."/>
        </authorList>
    </citation>
    <scope>NUCLEOTIDE SEQUENCE [LARGE SCALE GENOMIC DNA]</scope>
    <source>
        <strain evidence="5 6">LMG 23650</strain>
    </source>
</reference>
<accession>A0A1I3D4N1</accession>
<dbReference type="EMBL" id="FOQU01000001">
    <property type="protein sequence ID" value="SFH81704.1"/>
    <property type="molecule type" value="Genomic_DNA"/>
</dbReference>
<evidence type="ECO:0000313" key="6">
    <source>
        <dbReference type="Proteomes" id="UP000199548"/>
    </source>
</evidence>
<dbReference type="Pfam" id="PF03472">
    <property type="entry name" value="Autoind_bind"/>
    <property type="match status" value="1"/>
</dbReference>
<keyword evidence="2" id="KW-0238">DNA-binding</keyword>
<organism evidence="5 6">
    <name type="scientific">Paraburkholderia megapolitana</name>
    <dbReference type="NCBI Taxonomy" id="420953"/>
    <lineage>
        <taxon>Bacteria</taxon>
        <taxon>Pseudomonadati</taxon>
        <taxon>Pseudomonadota</taxon>
        <taxon>Betaproteobacteria</taxon>
        <taxon>Burkholderiales</taxon>
        <taxon>Burkholderiaceae</taxon>
        <taxon>Paraburkholderia</taxon>
    </lineage>
</organism>
<evidence type="ECO:0000256" key="2">
    <source>
        <dbReference type="ARBA" id="ARBA00023125"/>
    </source>
</evidence>
<gene>
    <name evidence="5" type="ORF">SAMN05192543_101111</name>
</gene>
<evidence type="ECO:0000259" key="4">
    <source>
        <dbReference type="Pfam" id="PF03472"/>
    </source>
</evidence>
<keyword evidence="3" id="KW-0804">Transcription</keyword>
<dbReference type="InterPro" id="IPR036693">
    <property type="entry name" value="TF_LuxR_autoind-bd_dom_sf"/>
</dbReference>
<dbReference type="AlphaFoldDB" id="A0A1I3D4N1"/>
<dbReference type="Proteomes" id="UP000199548">
    <property type="component" value="Unassembled WGS sequence"/>
</dbReference>
<dbReference type="GO" id="GO:0003677">
    <property type="term" value="F:DNA binding"/>
    <property type="evidence" value="ECO:0007669"/>
    <property type="project" value="UniProtKB-KW"/>
</dbReference>
<protein>
    <submittedName>
        <fullName evidence="5">Autoinducer binding domain-containing protein</fullName>
    </submittedName>
</protein>
<keyword evidence="6" id="KW-1185">Reference proteome</keyword>